<sequence>METKLCWSVMLDAQYRLILNNGVPVDESTLSTKNLVKFLRLYYRSPDGIIYGISTQDILIKDSYLQMIEEIECDRKDGVTKGCTLIGSPGIRKLLKLIITHLMSITGFVGLNVRWHDFKKHNPRKYYAPIWTEKEIWDVWEWNEQYRKQISKSQVKMMSNHIEGLILKCPVHHHIQRKLFMMRVLTNNNKNDLELQELDFKYFDEIDKITPGCYNVPKDPTLESIDSLTPNRNGSNYLYQTTIAEKHNVGFYSFCFYY</sequence>
<dbReference type="VEuPathDB" id="FungiDB:RhiirFUN_025426"/>
<name>A0A916EDW4_9GLOM</name>
<evidence type="ECO:0000313" key="1">
    <source>
        <dbReference type="EMBL" id="CAB5383316.1"/>
    </source>
</evidence>
<dbReference type="OrthoDB" id="2343858at2759"/>
<evidence type="ECO:0000313" key="2">
    <source>
        <dbReference type="Proteomes" id="UP000684084"/>
    </source>
</evidence>
<reference evidence="1" key="1">
    <citation type="submission" date="2020-05" db="EMBL/GenBank/DDBJ databases">
        <authorList>
            <person name="Rincon C."/>
            <person name="Sanders R I."/>
            <person name="Robbins C."/>
            <person name="Chaturvedi A."/>
        </authorList>
    </citation>
    <scope>NUCLEOTIDE SEQUENCE</scope>
    <source>
        <strain evidence="1">CHB12</strain>
    </source>
</reference>
<dbReference type="VEuPathDB" id="FungiDB:RhiirFUN_001852"/>
<comment type="caution">
    <text evidence="1">The sequence shown here is derived from an EMBL/GenBank/DDBJ whole genome shotgun (WGS) entry which is preliminary data.</text>
</comment>
<dbReference type="EMBL" id="CAGKOT010000048">
    <property type="protein sequence ID" value="CAB5383316.1"/>
    <property type="molecule type" value="Genomic_DNA"/>
</dbReference>
<dbReference type="Proteomes" id="UP000684084">
    <property type="component" value="Unassembled WGS sequence"/>
</dbReference>
<proteinExistence type="predicted"/>
<gene>
    <name evidence="1" type="ORF">CHRIB12_LOCUS18364</name>
</gene>
<dbReference type="VEuPathDB" id="FungiDB:RhiirFUN_025427"/>
<protein>
    <submittedName>
        <fullName evidence="1">Uncharacterized protein</fullName>
    </submittedName>
</protein>
<dbReference type="AlphaFoldDB" id="A0A916EDW4"/>
<organism evidence="1 2">
    <name type="scientific">Rhizophagus irregularis</name>
    <dbReference type="NCBI Taxonomy" id="588596"/>
    <lineage>
        <taxon>Eukaryota</taxon>
        <taxon>Fungi</taxon>
        <taxon>Fungi incertae sedis</taxon>
        <taxon>Mucoromycota</taxon>
        <taxon>Glomeromycotina</taxon>
        <taxon>Glomeromycetes</taxon>
        <taxon>Glomerales</taxon>
        <taxon>Glomeraceae</taxon>
        <taxon>Rhizophagus</taxon>
    </lineage>
</organism>
<accession>A0A916EDW4</accession>